<proteinExistence type="predicted"/>
<accession>A0A6J7H6S9</accession>
<dbReference type="InterPro" id="IPR002539">
    <property type="entry name" value="MaoC-like_dom"/>
</dbReference>
<dbReference type="Gene3D" id="3.10.129.10">
    <property type="entry name" value="Hotdog Thioesterase"/>
    <property type="match status" value="1"/>
</dbReference>
<dbReference type="PANTHER" id="PTHR43664:SF1">
    <property type="entry name" value="BETA-METHYLMALYL-COA DEHYDRATASE"/>
    <property type="match status" value="1"/>
</dbReference>
<dbReference type="PANTHER" id="PTHR43664">
    <property type="entry name" value="MONOAMINE OXIDASE-RELATED"/>
    <property type="match status" value="1"/>
</dbReference>
<evidence type="ECO:0000313" key="2">
    <source>
        <dbReference type="EMBL" id="CAB4915344.1"/>
    </source>
</evidence>
<sequence>MIEKPYEQINVGDRNVTRGRTITEADIVQFAMLSGDWQELHTDAEYAAAGRFGQRIAHGMLVLSISTGLTPFVSPYTQALYGFDRLRFLKPTFIGDTIHVETEVTDKADRGADAGVVTWSHRIVNQRGEDVSVSEIKLLVARSA</sequence>
<organism evidence="2">
    <name type="scientific">freshwater metagenome</name>
    <dbReference type="NCBI Taxonomy" id="449393"/>
    <lineage>
        <taxon>unclassified sequences</taxon>
        <taxon>metagenomes</taxon>
        <taxon>ecological metagenomes</taxon>
    </lineage>
</organism>
<name>A0A6J7H6S9_9ZZZZ</name>
<dbReference type="SUPFAM" id="SSF54637">
    <property type="entry name" value="Thioesterase/thiol ester dehydrase-isomerase"/>
    <property type="match status" value="1"/>
</dbReference>
<gene>
    <name evidence="2" type="ORF">UFOPK3610_01081</name>
</gene>
<dbReference type="InterPro" id="IPR052342">
    <property type="entry name" value="MCH/BMMD"/>
</dbReference>
<evidence type="ECO:0000259" key="1">
    <source>
        <dbReference type="Pfam" id="PF01575"/>
    </source>
</evidence>
<protein>
    <submittedName>
        <fullName evidence="2">Unannotated protein</fullName>
    </submittedName>
</protein>
<dbReference type="EMBL" id="CAFBMR010000040">
    <property type="protein sequence ID" value="CAB4915344.1"/>
    <property type="molecule type" value="Genomic_DNA"/>
</dbReference>
<reference evidence="2" key="1">
    <citation type="submission" date="2020-05" db="EMBL/GenBank/DDBJ databases">
        <authorList>
            <person name="Chiriac C."/>
            <person name="Salcher M."/>
            <person name="Ghai R."/>
            <person name="Kavagutti S V."/>
        </authorList>
    </citation>
    <scope>NUCLEOTIDE SEQUENCE</scope>
</reference>
<feature type="domain" description="MaoC-like" evidence="1">
    <location>
        <begin position="17"/>
        <end position="112"/>
    </location>
</feature>
<dbReference type="AlphaFoldDB" id="A0A6J7H6S9"/>
<dbReference type="Pfam" id="PF01575">
    <property type="entry name" value="MaoC_dehydratas"/>
    <property type="match status" value="1"/>
</dbReference>
<dbReference type="InterPro" id="IPR029069">
    <property type="entry name" value="HotDog_dom_sf"/>
</dbReference>